<comment type="caution">
    <text evidence="2">The sequence shown here is derived from an EMBL/GenBank/DDBJ whole genome shotgun (WGS) entry which is preliminary data.</text>
</comment>
<evidence type="ECO:0000313" key="3">
    <source>
        <dbReference type="Proteomes" id="UP001267710"/>
    </source>
</evidence>
<gene>
    <name evidence="2" type="ORF">QE399_002058</name>
</gene>
<proteinExistence type="predicted"/>
<accession>A0ABU1IAX5</accession>
<feature type="region of interest" description="Disordered" evidence="1">
    <location>
        <begin position="37"/>
        <end position="59"/>
    </location>
</feature>
<name>A0ABU1IAX5_9BURK</name>
<protein>
    <recommendedName>
        <fullName evidence="4">Carboxypeptidase regulatory-like domain-containing protein</fullName>
    </recommendedName>
</protein>
<keyword evidence="3" id="KW-1185">Reference proteome</keyword>
<sequence>MMSSPVSPVFCGSRSRLVQGLLAAGLLSLVAACGGGGSSDTTDPGATPPATPGTPTTPVTPVAPSSYAFSGTAATGAAFAGAVVTVADASGQIVGTSDAVGADGKYTVTVPATARAPFVVVATRTAASGETEKLVSVSGALSDQTVNVTSVTTLIAARLSPSGNPSRLAAELAGGTATLTAEKIKEKAAEIQNLLAPLLAAAQVSATNPLSDTFAADGAGYDRLLDSLLVRITPASDTTTNIEVAVRQQTASDDAKPISVQFNSSETWKPLPSTEPYTLVEEGTAAKIAALLETLTACYALPIEQRISSPVTNGVAVGGASAITASECRGAFAGNDPASFLNNGARVGRDSSNNGAFAGIFRSGSQGVRFHTGNYEYSCANGDIVISYKLVDPQNVETSESLVLRKDADGKLRAIGNQYVYTGGVAPFHQLRMFPTLNQSAYNYYSAGYTLNVINETEVVNGQPVLKFDRVEVDTPFSTTVTLWADQNYSNLNFKRADGRVSGTNFIRMGAAFVDPAAPVSSPDSGIERSMYFASPLLTDAQLYQSASQSSWTFKYFLRGNTGPTPDGVQTYRTLARAHNIAELKQKRFALLNEAFMQEAFSAGSDIPTTGPVAGALPMYSQEDGPQPAIIDVNGGGDAWTVPGDAAFPTTVTVNGSYAPQNTVQFSFNDSVRVASSARKATVFCTPPLTSGNGQCTDRTSGRYAPGSYLTGLQLSGAALDGRVFGTQYSTYRLNLPN</sequence>
<evidence type="ECO:0008006" key="4">
    <source>
        <dbReference type="Google" id="ProtNLM"/>
    </source>
</evidence>
<dbReference type="RefSeq" id="WP_309828499.1">
    <property type="nucleotide sequence ID" value="NZ_JAVIZX010000001.1"/>
</dbReference>
<reference evidence="2 3" key="1">
    <citation type="submission" date="2023-08" db="EMBL/GenBank/DDBJ databases">
        <title>Functional and genomic diversity of the sorghum phyllosphere microbiome.</title>
        <authorList>
            <person name="Shade A."/>
        </authorList>
    </citation>
    <scope>NUCLEOTIDE SEQUENCE [LARGE SCALE GENOMIC DNA]</scope>
    <source>
        <strain evidence="2 3">SORGH_AS_0335</strain>
    </source>
</reference>
<dbReference type="EMBL" id="JAVIZX010000001">
    <property type="protein sequence ID" value="MDR6214369.1"/>
    <property type="molecule type" value="Genomic_DNA"/>
</dbReference>
<organism evidence="2 3">
    <name type="scientific">Paracidovorax wautersii</name>
    <dbReference type="NCBI Taxonomy" id="1177982"/>
    <lineage>
        <taxon>Bacteria</taxon>
        <taxon>Pseudomonadati</taxon>
        <taxon>Pseudomonadota</taxon>
        <taxon>Betaproteobacteria</taxon>
        <taxon>Burkholderiales</taxon>
        <taxon>Comamonadaceae</taxon>
        <taxon>Paracidovorax</taxon>
    </lineage>
</organism>
<evidence type="ECO:0000256" key="1">
    <source>
        <dbReference type="SAM" id="MobiDB-lite"/>
    </source>
</evidence>
<dbReference type="Proteomes" id="UP001267710">
    <property type="component" value="Unassembled WGS sequence"/>
</dbReference>
<evidence type="ECO:0000313" key="2">
    <source>
        <dbReference type="EMBL" id="MDR6214369.1"/>
    </source>
</evidence>